<comment type="caution">
    <text evidence="4">The sequence shown here is derived from an EMBL/GenBank/DDBJ whole genome shotgun (WGS) entry which is preliminary data.</text>
</comment>
<feature type="region of interest" description="Disordered" evidence="2">
    <location>
        <begin position="861"/>
        <end position="913"/>
    </location>
</feature>
<reference evidence="4 5" key="1">
    <citation type="submission" date="2024-09" db="EMBL/GenBank/DDBJ databases">
        <authorList>
            <person name="Lee S.D."/>
        </authorList>
    </citation>
    <scope>NUCLEOTIDE SEQUENCE [LARGE SCALE GENOMIC DNA]</scope>
    <source>
        <strain evidence="4 5">N1-3</strain>
    </source>
</reference>
<dbReference type="SUPFAM" id="SSF55464">
    <property type="entry name" value="Origin of replication-binding domain, RBD-like"/>
    <property type="match status" value="1"/>
</dbReference>
<accession>A0ABV6XCH0</accession>
<feature type="coiled-coil region" evidence="1">
    <location>
        <begin position="624"/>
        <end position="651"/>
    </location>
</feature>
<dbReference type="Pfam" id="PF08751">
    <property type="entry name" value="TrwC"/>
    <property type="match status" value="1"/>
</dbReference>
<feature type="compositionally biased region" description="Pro residues" evidence="2">
    <location>
        <begin position="550"/>
        <end position="571"/>
    </location>
</feature>
<evidence type="ECO:0000256" key="1">
    <source>
        <dbReference type="SAM" id="Coils"/>
    </source>
</evidence>
<dbReference type="InterPro" id="IPR014862">
    <property type="entry name" value="TrwC"/>
</dbReference>
<evidence type="ECO:0000259" key="3">
    <source>
        <dbReference type="Pfam" id="PF08751"/>
    </source>
</evidence>
<feature type="domain" description="TrwC relaxase" evidence="3">
    <location>
        <begin position="43"/>
        <end position="406"/>
    </location>
</feature>
<dbReference type="EMBL" id="JBHEZY010000024">
    <property type="protein sequence ID" value="MFC1435979.1"/>
    <property type="molecule type" value="Genomic_DNA"/>
</dbReference>
<evidence type="ECO:0000313" key="5">
    <source>
        <dbReference type="Proteomes" id="UP001592530"/>
    </source>
</evidence>
<protein>
    <submittedName>
        <fullName evidence="4">Relaxase domain-containing protein</fullName>
    </submittedName>
</protein>
<evidence type="ECO:0000256" key="2">
    <source>
        <dbReference type="SAM" id="MobiDB-lite"/>
    </source>
</evidence>
<organism evidence="4 5">
    <name type="scientific">Streptacidiphilus alkalitolerans</name>
    <dbReference type="NCBI Taxonomy" id="3342712"/>
    <lineage>
        <taxon>Bacteria</taxon>
        <taxon>Bacillati</taxon>
        <taxon>Actinomycetota</taxon>
        <taxon>Actinomycetes</taxon>
        <taxon>Kitasatosporales</taxon>
        <taxon>Streptomycetaceae</taxon>
        <taxon>Streptacidiphilus</taxon>
    </lineage>
</organism>
<sequence length="913" mass="99912">MGTDPRTGGVVAVAHITPIKNARQVRYWTRKDVGCPTSGVLARPVVWSGAGLARVGLSPGTAVDPEMASELLWGRHPTTGRTLRRLRTVTHDDALIDATAFAQALRERAAAAGREPVELLRSQRSKDRWKRLENGLGKRKPEPLVPIKDLDRLAKDARLPLGELYPAGVLGFARRHRDARKNGAVLGHGHTFNFVKSLSALIAIAPPWMVKVIMEEVEAVGHEVVAAAEVFVGYGVTGEQGRGHLAARIEGEGLLAVMNPHAQARPTKGHPGDPSLHLHVTFVNAIWCRDSVWRSFGSSGQDLRRYNAVLGEFAKARLRARLHDRLGIRFERDPKTRESEAVGIPLKLREAWSKRSKAIRAKAGPGASAARRRVVAVQLAQVERRRQGRRVWDPVVLLDLWRTEARTTAGDLDQAVATTAPGRPRTRPAEPTMEEVLARLWLPRRAAVRRKGCERREVLAAVIATYPDNLRSLDQAQQMTDRIIAEVFTLLPVKSGTHWIETERYRVPPDLVATSKNPLHWNDPRRPSRGSTPATTAAGLRRARLDRARPPLPLALPSPVQPEPRPGPAPRPVAADRTDQVQLDLGLDAVAAVPVVPPDRFGQLTIEDAIAEATAERPHKMTGDLELAEQVAAAEEALAQAEQDAADHELDALQRLADADAGLGDLAVALRRRRSALAAAAALKTEALALLDRAAGERRQAVAERKRAAGLQELHGRRWLPLGGDRDKAARLIQDPGKPLDPEAAARITRKGLPKHIERLERSAKDRDDAAEVMKTTAKNLTEAARTEAGRVHDTVEAALLEARFTEGEIEDQDGAARAADTAAARAKHDQDATADAPKVANARQALERLRTEVDLRARMTARQRVDEEQERRRAREEERAALGARPASRAVRARGQQAKHPGSGQSPSGVKR</sequence>
<feature type="region of interest" description="Disordered" evidence="2">
    <location>
        <begin position="515"/>
        <end position="574"/>
    </location>
</feature>
<proteinExistence type="predicted"/>
<dbReference type="RefSeq" id="WP_380559346.1">
    <property type="nucleotide sequence ID" value="NZ_JBHEZY010000024.1"/>
</dbReference>
<evidence type="ECO:0000313" key="4">
    <source>
        <dbReference type="EMBL" id="MFC1435979.1"/>
    </source>
</evidence>
<name>A0ABV6XCH0_9ACTN</name>
<dbReference type="Proteomes" id="UP001592530">
    <property type="component" value="Unassembled WGS sequence"/>
</dbReference>
<feature type="compositionally biased region" description="Basic and acidic residues" evidence="2">
    <location>
        <begin position="861"/>
        <end position="881"/>
    </location>
</feature>
<keyword evidence="1" id="KW-0175">Coiled coil</keyword>
<feature type="compositionally biased region" description="Polar residues" evidence="2">
    <location>
        <begin position="904"/>
        <end position="913"/>
    </location>
</feature>
<gene>
    <name evidence="4" type="ORF">ACEZDB_35640</name>
</gene>